<evidence type="ECO:0000256" key="7">
    <source>
        <dbReference type="ARBA" id="ARBA00022771"/>
    </source>
</evidence>
<feature type="region of interest" description="Disordered" evidence="13">
    <location>
        <begin position="177"/>
        <end position="196"/>
    </location>
</feature>
<dbReference type="AlphaFoldDB" id="A0A6I9X0A6"/>
<dbReference type="RefSeq" id="XP_013908669.1">
    <property type="nucleotide sequence ID" value="XM_014053194.1"/>
</dbReference>
<feature type="region of interest" description="Disordered" evidence="13">
    <location>
        <begin position="67"/>
        <end position="88"/>
    </location>
</feature>
<feature type="compositionally biased region" description="Basic and acidic residues" evidence="13">
    <location>
        <begin position="441"/>
        <end position="455"/>
    </location>
</feature>
<reference evidence="16" key="1">
    <citation type="submission" date="2025-08" db="UniProtKB">
        <authorList>
            <consortium name="RefSeq"/>
        </authorList>
    </citation>
    <scope>IDENTIFICATION</scope>
    <source>
        <tissue evidence="16">Skeletal muscle</tissue>
    </source>
</reference>
<keyword evidence="10" id="KW-0539">Nucleus</keyword>
<comment type="similarity">
    <text evidence="11">Belongs to the RNF12 family.</text>
</comment>
<dbReference type="PANTHER" id="PTHR45931">
    <property type="entry name" value="SI:CH211-59O9.10"/>
    <property type="match status" value="1"/>
</dbReference>
<dbReference type="PROSITE" id="PS50089">
    <property type="entry name" value="ZF_RING_2"/>
    <property type="match status" value="1"/>
</dbReference>
<feature type="compositionally biased region" description="Polar residues" evidence="13">
    <location>
        <begin position="456"/>
        <end position="473"/>
    </location>
</feature>
<evidence type="ECO:0000313" key="16">
    <source>
        <dbReference type="RefSeq" id="XP_013908669.1"/>
    </source>
</evidence>
<evidence type="ECO:0000256" key="4">
    <source>
        <dbReference type="ARBA" id="ARBA00012483"/>
    </source>
</evidence>
<dbReference type="GO" id="GO:0045893">
    <property type="term" value="P:positive regulation of DNA-templated transcription"/>
    <property type="evidence" value="ECO:0007669"/>
    <property type="project" value="TreeGrafter"/>
</dbReference>
<evidence type="ECO:0000256" key="13">
    <source>
        <dbReference type="SAM" id="MobiDB-lite"/>
    </source>
</evidence>
<protein>
    <recommendedName>
        <fullName evidence="4">RING-type E3 ubiquitin transferase</fullName>
        <ecNumber evidence="4">2.3.2.27</ecNumber>
    </recommendedName>
</protein>
<keyword evidence="6" id="KW-0479">Metal-binding</keyword>
<evidence type="ECO:0000256" key="3">
    <source>
        <dbReference type="ARBA" id="ARBA00004906"/>
    </source>
</evidence>
<dbReference type="Gene3D" id="3.30.40.10">
    <property type="entry name" value="Zinc/RING finger domain, C3HC4 (zinc finger)"/>
    <property type="match status" value="1"/>
</dbReference>
<keyword evidence="8" id="KW-0833">Ubl conjugation pathway</keyword>
<evidence type="ECO:0000256" key="11">
    <source>
        <dbReference type="ARBA" id="ARBA00038418"/>
    </source>
</evidence>
<dbReference type="InterPro" id="IPR051834">
    <property type="entry name" value="RING_finger_E3_ligase"/>
</dbReference>
<dbReference type="InterPro" id="IPR058896">
    <property type="entry name" value="RNF6/12_N"/>
</dbReference>
<comment type="catalytic activity">
    <reaction evidence="1">
        <text>S-ubiquitinyl-[E2 ubiquitin-conjugating enzyme]-L-cysteine + [acceptor protein]-L-lysine = [E2 ubiquitin-conjugating enzyme]-L-cysteine + N(6)-ubiquitinyl-[acceptor protein]-L-lysine.</text>
        <dbReference type="EC" id="2.3.2.27"/>
    </reaction>
</comment>
<comment type="pathway">
    <text evidence="3">Protein modification; protein ubiquitination.</text>
</comment>
<dbReference type="GO" id="GO:0005634">
    <property type="term" value="C:nucleus"/>
    <property type="evidence" value="ECO:0007669"/>
    <property type="project" value="UniProtKB-SubCell"/>
</dbReference>
<gene>
    <name evidence="16" type="primary">LOC106538642</name>
</gene>
<evidence type="ECO:0000256" key="1">
    <source>
        <dbReference type="ARBA" id="ARBA00000900"/>
    </source>
</evidence>
<accession>A0A6I9X0A6</accession>
<name>A0A6I9X0A6_9SAUR</name>
<evidence type="ECO:0000313" key="15">
    <source>
        <dbReference type="Proteomes" id="UP000504617"/>
    </source>
</evidence>
<dbReference type="SUPFAM" id="SSF57850">
    <property type="entry name" value="RING/U-box"/>
    <property type="match status" value="1"/>
</dbReference>
<feature type="region of interest" description="Disordered" evidence="13">
    <location>
        <begin position="260"/>
        <end position="279"/>
    </location>
</feature>
<dbReference type="InterPro" id="IPR013083">
    <property type="entry name" value="Znf_RING/FYVE/PHD"/>
</dbReference>
<dbReference type="Pfam" id="PF13639">
    <property type="entry name" value="zf-RING_2"/>
    <property type="match status" value="1"/>
</dbReference>
<keyword evidence="5" id="KW-0808">Transferase</keyword>
<evidence type="ECO:0000256" key="6">
    <source>
        <dbReference type="ARBA" id="ARBA00022723"/>
    </source>
</evidence>
<keyword evidence="7 12" id="KW-0863">Zinc-finger</keyword>
<feature type="domain" description="RING-type" evidence="14">
    <location>
        <begin position="530"/>
        <end position="571"/>
    </location>
</feature>
<dbReference type="GO" id="GO:0008270">
    <property type="term" value="F:zinc ion binding"/>
    <property type="evidence" value="ECO:0007669"/>
    <property type="project" value="UniProtKB-KW"/>
</dbReference>
<comment type="subcellular location">
    <subcellularLocation>
        <location evidence="2">Nucleus</location>
    </subcellularLocation>
</comment>
<keyword evidence="15" id="KW-1185">Reference proteome</keyword>
<evidence type="ECO:0000256" key="2">
    <source>
        <dbReference type="ARBA" id="ARBA00004123"/>
    </source>
</evidence>
<proteinExistence type="inferred from homology"/>
<dbReference type="OrthoDB" id="8062037at2759"/>
<feature type="region of interest" description="Disordered" evidence="13">
    <location>
        <begin position="133"/>
        <end position="153"/>
    </location>
</feature>
<feature type="compositionally biased region" description="Polar residues" evidence="13">
    <location>
        <begin position="428"/>
        <end position="440"/>
    </location>
</feature>
<evidence type="ECO:0000256" key="12">
    <source>
        <dbReference type="PROSITE-ProRule" id="PRU00175"/>
    </source>
</evidence>
<dbReference type="EC" id="2.3.2.27" evidence="4"/>
<keyword evidence="9" id="KW-0862">Zinc</keyword>
<dbReference type="PANTHER" id="PTHR45931:SF2">
    <property type="entry name" value="E3 UBIQUITIN-PROTEIN LIGASE RNF6"/>
    <property type="match status" value="1"/>
</dbReference>
<feature type="compositionally biased region" description="Polar residues" evidence="13">
    <location>
        <begin position="67"/>
        <end position="81"/>
    </location>
</feature>
<evidence type="ECO:0000256" key="5">
    <source>
        <dbReference type="ARBA" id="ARBA00022679"/>
    </source>
</evidence>
<dbReference type="InterPro" id="IPR001841">
    <property type="entry name" value="Znf_RING"/>
</dbReference>
<dbReference type="GeneID" id="106538642"/>
<dbReference type="GO" id="GO:0061630">
    <property type="term" value="F:ubiquitin protein ligase activity"/>
    <property type="evidence" value="ECO:0007669"/>
    <property type="project" value="UniProtKB-EC"/>
</dbReference>
<evidence type="ECO:0000256" key="9">
    <source>
        <dbReference type="ARBA" id="ARBA00022833"/>
    </source>
</evidence>
<sequence length="576" mass="65171">MLLSPVPFSSGWRLVVVLIVLSPNPHTPPPLLLSLQARREEISATNEDGEKFIQFISSRMACSRTCSGENREQATSQNNSGDNERQWQQERLNREEAYYQFINALSDEDYRLMRDCNLLGTPGEITADELQQRLQSAKENQSSQSEPENREWEGIGNASGLLTQNAEENSRFFSGRLGARSSASSTPNSLLDDNEHNIIRQRRTQRVTPVRYHRGRARTRRNARQRTEVLRLRSTFRGQFQSLLENGQPVNIQQIHAGANGAHTAQPSPEQTEEQASSLGVTLEEEESVRATAASRRHPSITLDLQVRRIRPRENRDRDSIASRTRSRAGMADNLVTLESDNEGFIQNVSRSEYAGIRTYVNTIRIPLHRASDTGLGESSSVAVRSILRQIMTGFGELSSLMDTETGSETERNSQHLSEVQPPVPNLDTLNNIDVFNATSPRDRLTEQDSRERQGETNSIQHHQNNNTPNSRASFVENGTLPILRLVPYLLLEEDSSDNLRGLTKDQIDNLSTRNYENPHSEDDEISKTCSVCINEYVVGNKLRQLPCMHEFHFHCIDRWLSENSTCPICRQPVVT</sequence>
<dbReference type="GO" id="GO:0006511">
    <property type="term" value="P:ubiquitin-dependent protein catabolic process"/>
    <property type="evidence" value="ECO:0007669"/>
    <property type="project" value="TreeGrafter"/>
</dbReference>
<dbReference type="FunFam" id="3.30.40.10:FF:000054">
    <property type="entry name" value="E3 ubiquitin-protein ligase RLIM isoform X1"/>
    <property type="match status" value="1"/>
</dbReference>
<evidence type="ECO:0000256" key="8">
    <source>
        <dbReference type="ARBA" id="ARBA00022786"/>
    </source>
</evidence>
<organism evidence="15 16">
    <name type="scientific">Thamnophis sirtalis</name>
    <dbReference type="NCBI Taxonomy" id="35019"/>
    <lineage>
        <taxon>Eukaryota</taxon>
        <taxon>Metazoa</taxon>
        <taxon>Chordata</taxon>
        <taxon>Craniata</taxon>
        <taxon>Vertebrata</taxon>
        <taxon>Euteleostomi</taxon>
        <taxon>Lepidosauria</taxon>
        <taxon>Squamata</taxon>
        <taxon>Bifurcata</taxon>
        <taxon>Unidentata</taxon>
        <taxon>Episquamata</taxon>
        <taxon>Toxicofera</taxon>
        <taxon>Serpentes</taxon>
        <taxon>Colubroidea</taxon>
        <taxon>Colubridae</taxon>
        <taxon>Natricinae</taxon>
        <taxon>Thamnophis</taxon>
    </lineage>
</organism>
<feature type="compositionally biased region" description="Polar residues" evidence="13">
    <location>
        <begin position="263"/>
        <end position="279"/>
    </location>
</feature>
<feature type="compositionally biased region" description="Polar residues" evidence="13">
    <location>
        <begin position="133"/>
        <end position="146"/>
    </location>
</feature>
<dbReference type="Pfam" id="PF25914">
    <property type="entry name" value="RNF6_N"/>
    <property type="match status" value="1"/>
</dbReference>
<evidence type="ECO:0000256" key="10">
    <source>
        <dbReference type="ARBA" id="ARBA00023242"/>
    </source>
</evidence>
<evidence type="ECO:0000259" key="14">
    <source>
        <dbReference type="PROSITE" id="PS50089"/>
    </source>
</evidence>
<dbReference type="Proteomes" id="UP000504617">
    <property type="component" value="Unplaced"/>
</dbReference>
<dbReference type="GO" id="GO:0016567">
    <property type="term" value="P:protein ubiquitination"/>
    <property type="evidence" value="ECO:0007669"/>
    <property type="project" value="TreeGrafter"/>
</dbReference>
<feature type="region of interest" description="Disordered" evidence="13">
    <location>
        <begin position="403"/>
        <end position="474"/>
    </location>
</feature>
<dbReference type="SMART" id="SM00184">
    <property type="entry name" value="RING"/>
    <property type="match status" value="1"/>
</dbReference>